<accession>A0ABT0XFQ5</accession>
<comment type="caution">
    <text evidence="2">The sequence shown here is derived from an EMBL/GenBank/DDBJ whole genome shotgun (WGS) entry which is preliminary data.</text>
</comment>
<feature type="domain" description="Ribosomal protein eL8/eL30/eS12/Gadd45" evidence="1">
    <location>
        <begin position="9"/>
        <end position="96"/>
    </location>
</feature>
<proteinExistence type="predicted"/>
<keyword evidence="3" id="KW-1185">Reference proteome</keyword>
<name>A0ABT0XFQ5_9BACI</name>
<gene>
    <name evidence="2" type="ORF">NDM98_03730</name>
</gene>
<dbReference type="Gene3D" id="3.30.1330.30">
    <property type="match status" value="1"/>
</dbReference>
<dbReference type="InterPro" id="IPR029064">
    <property type="entry name" value="Ribosomal_eL30-like_sf"/>
</dbReference>
<organism evidence="2 3">
    <name type="scientific">Alkalicoccobacillus plakortidis</name>
    <dbReference type="NCBI Taxonomy" id="444060"/>
    <lineage>
        <taxon>Bacteria</taxon>
        <taxon>Bacillati</taxon>
        <taxon>Bacillota</taxon>
        <taxon>Bacilli</taxon>
        <taxon>Bacillales</taxon>
        <taxon>Bacillaceae</taxon>
        <taxon>Alkalicoccobacillus</taxon>
    </lineage>
</organism>
<dbReference type="Pfam" id="PF01248">
    <property type="entry name" value="Ribosomal_L7Ae"/>
    <property type="match status" value="1"/>
</dbReference>
<dbReference type="SUPFAM" id="SSF55315">
    <property type="entry name" value="L30e-like"/>
    <property type="match status" value="1"/>
</dbReference>
<evidence type="ECO:0000313" key="3">
    <source>
        <dbReference type="Proteomes" id="UP001203665"/>
    </source>
</evidence>
<dbReference type="RefSeq" id="WP_251604733.1">
    <property type="nucleotide sequence ID" value="NZ_JAMQJY010000001.1"/>
</dbReference>
<reference evidence="2" key="1">
    <citation type="submission" date="2022-06" db="EMBL/GenBank/DDBJ databases">
        <title>Alkalicoccobacillus porphyridii sp. nov., isolated from a marine red alga, Porphyridium purpureum and reclassification of Shouchella plakortidis and Shouchella gibsonii as Alkalicoccobacillus plakortidis comb. nov. and Alkalicoccobacillus gibsonii comb. nov.</title>
        <authorList>
            <person name="Kim K.H."/>
            <person name="Lee J.K."/>
            <person name="Han D.M."/>
            <person name="Baek J.H."/>
            <person name="Jeon C.O."/>
        </authorList>
    </citation>
    <scope>NUCLEOTIDE SEQUENCE</scope>
    <source>
        <strain evidence="2">DSM 19153</strain>
    </source>
</reference>
<evidence type="ECO:0000259" key="1">
    <source>
        <dbReference type="Pfam" id="PF01248"/>
    </source>
</evidence>
<evidence type="ECO:0000313" key="2">
    <source>
        <dbReference type="EMBL" id="MCM2674704.1"/>
    </source>
</evidence>
<sequence>MTNPSEKWISLLGLAARARELVTGEELVLQDVRKNRVCLVLLAADASDATAKKVKDKCTHYKIPLKQVADRAVLGAAVGKAERVVIGIKSRGFAKKITELLDQ</sequence>
<protein>
    <submittedName>
        <fullName evidence="2">YlxQ family RNA-binding protein</fullName>
    </submittedName>
</protein>
<dbReference type="InterPro" id="IPR004038">
    <property type="entry name" value="Ribosomal_eL8/eL30/eS12/Gad45"/>
</dbReference>
<dbReference type="Proteomes" id="UP001203665">
    <property type="component" value="Unassembled WGS sequence"/>
</dbReference>
<dbReference type="EMBL" id="JAMQJY010000001">
    <property type="protein sequence ID" value="MCM2674704.1"/>
    <property type="molecule type" value="Genomic_DNA"/>
</dbReference>
<dbReference type="NCBIfam" id="NF005825">
    <property type="entry name" value="PRK07714.1"/>
    <property type="match status" value="1"/>
</dbReference>